<reference evidence="1" key="1">
    <citation type="submission" date="2019-08" db="EMBL/GenBank/DDBJ databases">
        <authorList>
            <person name="Kucharzyk K."/>
            <person name="Murdoch R.W."/>
            <person name="Higgins S."/>
            <person name="Loffler F."/>
        </authorList>
    </citation>
    <scope>NUCLEOTIDE SEQUENCE</scope>
</reference>
<protein>
    <submittedName>
        <fullName evidence="1">Uncharacterized protein</fullName>
    </submittedName>
</protein>
<organism evidence="1">
    <name type="scientific">bioreactor metagenome</name>
    <dbReference type="NCBI Taxonomy" id="1076179"/>
    <lineage>
        <taxon>unclassified sequences</taxon>
        <taxon>metagenomes</taxon>
        <taxon>ecological metagenomes</taxon>
    </lineage>
</organism>
<accession>A0A644VRK3</accession>
<dbReference type="AlphaFoldDB" id="A0A644VRK3"/>
<sequence length="78" mass="8932">MPAIALVMRYSGLNYKETLDLPADIFLLLRKNALIDDYKATPEGREYLKKCERLRQTDPDLEKVREFNARGGGKHGHA</sequence>
<dbReference type="EMBL" id="VSSQ01000412">
    <property type="protein sequence ID" value="MPL94034.1"/>
    <property type="molecule type" value="Genomic_DNA"/>
</dbReference>
<comment type="caution">
    <text evidence="1">The sequence shown here is derived from an EMBL/GenBank/DDBJ whole genome shotgun (WGS) entry which is preliminary data.</text>
</comment>
<name>A0A644VRK3_9ZZZZ</name>
<proteinExistence type="predicted"/>
<gene>
    <name evidence="1" type="ORF">SDC9_40182</name>
</gene>
<evidence type="ECO:0000313" key="1">
    <source>
        <dbReference type="EMBL" id="MPL94034.1"/>
    </source>
</evidence>